<evidence type="ECO:0000313" key="2">
    <source>
        <dbReference type="EMBL" id="MBB5292074.1"/>
    </source>
</evidence>
<sequence length="527" mass="57798">MAKIKRNKRRAVAVLLATALTWAPSAALAWKPSTHISLAEIALRDALDDGRVTIWRVDPRTGAVVGRLGDYAVDPQILSALRAAPDRFRAGVVGPDAYPDIATGQQIIHPRVAKNAAGVVTGSDAWLEHLWGRTYGEPMTSNAVRAFVSGYLVHAAGDSFAHSYVNHYSGGEFTFDPATNAARHLVLESYLGKRAPTEAHLPASIDGVEDFIYREMIDARPGTALQARLLISGETRPLSIPLVFSSLRTRLEGEVASYEAGLAARSGLSQVWYRMAHGPRVAYCRRWIDDIDRGLKAWPEVSAEVAAGVLYYPEHLDTSGAKRALEEYARKHLWSMAGAPDGAVAVAYLPSQIARAILPEAIREQLEALVEAPFEALLKATTSMNSDEWRDYLSNPELHFDRVMDRGTAQETAQAVSLKIFNHEQLGIEDDGYDHPDQRWTVDGFPPAFNTVQLTKLSFLAPDQLREIARELGGDLNTPVGRNVMLGWAGSLDATSQWREADTEAGQAWFADPVIFGALFQPHFNAP</sequence>
<organism evidence="2 3">
    <name type="scientific">Brevundimonas basaltis</name>
    <dbReference type="NCBI Taxonomy" id="472166"/>
    <lineage>
        <taxon>Bacteria</taxon>
        <taxon>Pseudomonadati</taxon>
        <taxon>Pseudomonadota</taxon>
        <taxon>Alphaproteobacteria</taxon>
        <taxon>Caulobacterales</taxon>
        <taxon>Caulobacteraceae</taxon>
        <taxon>Brevundimonas</taxon>
    </lineage>
</organism>
<keyword evidence="1" id="KW-0732">Signal</keyword>
<evidence type="ECO:0000256" key="1">
    <source>
        <dbReference type="SAM" id="SignalP"/>
    </source>
</evidence>
<keyword evidence="3" id="KW-1185">Reference proteome</keyword>
<feature type="chain" id="PRO_5030802215" description="Phospholipase C/D domain-containing protein" evidence="1">
    <location>
        <begin position="30"/>
        <end position="527"/>
    </location>
</feature>
<comment type="caution">
    <text evidence="2">The sequence shown here is derived from an EMBL/GenBank/DDBJ whole genome shotgun (WGS) entry which is preliminary data.</text>
</comment>
<name>A0A7W8HYK8_9CAUL</name>
<gene>
    <name evidence="2" type="ORF">HNQ67_001594</name>
</gene>
<proteinExistence type="predicted"/>
<dbReference type="RefSeq" id="WP_183254165.1">
    <property type="nucleotide sequence ID" value="NZ_BAAAFF010000002.1"/>
</dbReference>
<protein>
    <recommendedName>
        <fullName evidence="4">Phospholipase C/D domain-containing protein</fullName>
    </recommendedName>
</protein>
<evidence type="ECO:0000313" key="3">
    <source>
        <dbReference type="Proteomes" id="UP000566663"/>
    </source>
</evidence>
<dbReference type="EMBL" id="JACHFZ010000003">
    <property type="protein sequence ID" value="MBB5292074.1"/>
    <property type="molecule type" value="Genomic_DNA"/>
</dbReference>
<dbReference type="Proteomes" id="UP000566663">
    <property type="component" value="Unassembled WGS sequence"/>
</dbReference>
<dbReference type="AlphaFoldDB" id="A0A7W8HYK8"/>
<reference evidence="2 3" key="1">
    <citation type="submission" date="2020-08" db="EMBL/GenBank/DDBJ databases">
        <title>Genomic Encyclopedia of Type Strains, Phase IV (KMG-IV): sequencing the most valuable type-strain genomes for metagenomic binning, comparative biology and taxonomic classification.</title>
        <authorList>
            <person name="Goeker M."/>
        </authorList>
    </citation>
    <scope>NUCLEOTIDE SEQUENCE [LARGE SCALE GENOMIC DNA]</scope>
    <source>
        <strain evidence="2 3">DSM 25335</strain>
    </source>
</reference>
<accession>A0A7W8HYK8</accession>
<evidence type="ECO:0008006" key="4">
    <source>
        <dbReference type="Google" id="ProtNLM"/>
    </source>
</evidence>
<feature type="signal peptide" evidence="1">
    <location>
        <begin position="1"/>
        <end position="29"/>
    </location>
</feature>